<feature type="signal peptide" evidence="1">
    <location>
        <begin position="1"/>
        <end position="20"/>
    </location>
</feature>
<protein>
    <recommendedName>
        <fullName evidence="2">M23ase beta-sheet core domain-containing protein</fullName>
    </recommendedName>
</protein>
<dbReference type="PANTHER" id="PTHR21666:SF270">
    <property type="entry name" value="MUREIN HYDROLASE ACTIVATOR ENVC"/>
    <property type="match status" value="1"/>
</dbReference>
<proteinExistence type="predicted"/>
<dbReference type="PANTHER" id="PTHR21666">
    <property type="entry name" value="PEPTIDASE-RELATED"/>
    <property type="match status" value="1"/>
</dbReference>
<dbReference type="Pfam" id="PF01551">
    <property type="entry name" value="Peptidase_M23"/>
    <property type="match status" value="1"/>
</dbReference>
<dbReference type="Proteomes" id="UP000228495">
    <property type="component" value="Unassembled WGS sequence"/>
</dbReference>
<evidence type="ECO:0000256" key="1">
    <source>
        <dbReference type="SAM" id="SignalP"/>
    </source>
</evidence>
<dbReference type="GO" id="GO:0004222">
    <property type="term" value="F:metalloendopeptidase activity"/>
    <property type="evidence" value="ECO:0007669"/>
    <property type="project" value="TreeGrafter"/>
</dbReference>
<dbReference type="CDD" id="cd12797">
    <property type="entry name" value="M23_peptidase"/>
    <property type="match status" value="1"/>
</dbReference>
<dbReference type="InterPro" id="IPR016047">
    <property type="entry name" value="M23ase_b-sheet_dom"/>
</dbReference>
<dbReference type="SUPFAM" id="SSF51261">
    <property type="entry name" value="Duplicated hybrid motif"/>
    <property type="match status" value="1"/>
</dbReference>
<evidence type="ECO:0000313" key="3">
    <source>
        <dbReference type="EMBL" id="PIP56848.1"/>
    </source>
</evidence>
<dbReference type="Gene3D" id="2.70.70.10">
    <property type="entry name" value="Glucose Permease (Domain IIA)"/>
    <property type="match status" value="1"/>
</dbReference>
<reference evidence="3 4" key="1">
    <citation type="submission" date="2017-09" db="EMBL/GenBank/DDBJ databases">
        <title>Depth-based differentiation of microbial function through sediment-hosted aquifers and enrichment of novel symbionts in the deep terrestrial subsurface.</title>
        <authorList>
            <person name="Probst A.J."/>
            <person name="Ladd B."/>
            <person name="Jarett J.K."/>
            <person name="Geller-Mcgrath D.E."/>
            <person name="Sieber C.M."/>
            <person name="Emerson J.B."/>
            <person name="Anantharaman K."/>
            <person name="Thomas B.C."/>
            <person name="Malmstrom R."/>
            <person name="Stieglmeier M."/>
            <person name="Klingl A."/>
            <person name="Woyke T."/>
            <person name="Ryan C.M."/>
            <person name="Banfield J.F."/>
        </authorList>
    </citation>
    <scope>NUCLEOTIDE SEQUENCE [LARGE SCALE GENOMIC DNA]</scope>
    <source>
        <strain evidence="3">CG22_combo_CG10-13_8_21_14_all_39_12</strain>
    </source>
</reference>
<dbReference type="EMBL" id="PCSU01000012">
    <property type="protein sequence ID" value="PIP56848.1"/>
    <property type="molecule type" value="Genomic_DNA"/>
</dbReference>
<name>A0A2H0BIK8_UNCKA</name>
<organism evidence="3 4">
    <name type="scientific">candidate division WWE3 bacterium CG22_combo_CG10-13_8_21_14_all_39_12</name>
    <dbReference type="NCBI Taxonomy" id="1975094"/>
    <lineage>
        <taxon>Bacteria</taxon>
        <taxon>Katanobacteria</taxon>
    </lineage>
</organism>
<dbReference type="InterPro" id="IPR050570">
    <property type="entry name" value="Cell_wall_metabolism_enzyme"/>
</dbReference>
<dbReference type="AlphaFoldDB" id="A0A2H0BIK8"/>
<gene>
    <name evidence="3" type="ORF">COX05_00935</name>
</gene>
<accession>A0A2H0BIK8</accession>
<evidence type="ECO:0000313" key="4">
    <source>
        <dbReference type="Proteomes" id="UP000228495"/>
    </source>
</evidence>
<dbReference type="InterPro" id="IPR011055">
    <property type="entry name" value="Dup_hybrid_motif"/>
</dbReference>
<feature type="domain" description="M23ase beta-sheet core" evidence="2">
    <location>
        <begin position="49"/>
        <end position="147"/>
    </location>
</feature>
<keyword evidence="1" id="KW-0732">Signal</keyword>
<sequence>MTVLATLALLLVVGGSVAYAAPGGYRLPFSGYAEISAGPRCNQHYGQDQEAIDFVMQPGRQILASKSGVAYFYPNTWPGGNMVKIYHSDGLHSTYAHLSSFEATKYWYYTHYYTNGLWVNQGEVIGYAGSTGNSTGTHLHFSVNRSNNSAVVIYDLPGIRWWISNVANRWSCTIDGRNEGSGSG</sequence>
<feature type="chain" id="PRO_5013715360" description="M23ase beta-sheet core domain-containing protein" evidence="1">
    <location>
        <begin position="21"/>
        <end position="184"/>
    </location>
</feature>
<evidence type="ECO:0000259" key="2">
    <source>
        <dbReference type="Pfam" id="PF01551"/>
    </source>
</evidence>
<comment type="caution">
    <text evidence="3">The sequence shown here is derived from an EMBL/GenBank/DDBJ whole genome shotgun (WGS) entry which is preliminary data.</text>
</comment>